<dbReference type="PROSITE" id="PS50033">
    <property type="entry name" value="UBX"/>
    <property type="match status" value="1"/>
</dbReference>
<dbReference type="EMBL" id="VYZX01010843">
    <property type="protein sequence ID" value="NXS55399.1"/>
    <property type="molecule type" value="Genomic_DNA"/>
</dbReference>
<sequence length="441" mass="50115">MRKFFQEIKADLKFKTAGPGQKLSEPARVPKEKPKAEAAPKPRQAPTDEAQMAAAAALARMELKAKAKPTSSQEAIKNQVRKELLAEAAASEKELPVEEKDLSSPHMEGAAAPSVSGVYFTCPLTGAVVRKDEKEKHLREAIQSYFSVDPVAASIMEIHTFNKDREKVRVGVETMAKYLDNIYLHPEEEKYRKIKLQNKVFQERISCLEGIHRFFQSVGFETRTLPVPGQGKKSTTEEFYVLKEDMLTKLEDLKEYKEQLLSSEPLRAQLHRQLCLFEPSPAAARFELPNDFYNLTAEEIKREQRLRTEAVEKASMLRTRAMREKEEQREMRKYNYTLLRVRFPDGYILQGTFYARESVSVLYNFVREALREDWLPFELLAPGGLKLTDENLAFNECGLVPSALLTLAWDTAVMADIQAAGEGQPVSPLKPELLTRVQTLS</sequence>
<dbReference type="Proteomes" id="UP000520535">
    <property type="component" value="Unassembled WGS sequence"/>
</dbReference>
<dbReference type="Gene3D" id="1.20.58.2190">
    <property type="match status" value="1"/>
</dbReference>
<evidence type="ECO:0000256" key="2">
    <source>
        <dbReference type="ARBA" id="ARBA00022786"/>
    </source>
</evidence>
<dbReference type="SUPFAM" id="SSF143503">
    <property type="entry name" value="PUG domain-like"/>
    <property type="match status" value="1"/>
</dbReference>
<dbReference type="AlphaFoldDB" id="A0A7L2VCX4"/>
<evidence type="ECO:0000256" key="8">
    <source>
        <dbReference type="SAM" id="MobiDB-lite"/>
    </source>
</evidence>
<dbReference type="GO" id="GO:0006950">
    <property type="term" value="P:response to stress"/>
    <property type="evidence" value="ECO:0007669"/>
    <property type="project" value="UniProtKB-ARBA"/>
</dbReference>
<feature type="non-terminal residue" evidence="10">
    <location>
        <position position="1"/>
    </location>
</feature>
<feature type="non-terminal residue" evidence="10">
    <location>
        <position position="441"/>
    </location>
</feature>
<dbReference type="SUPFAM" id="SSF54236">
    <property type="entry name" value="Ubiquitin-like"/>
    <property type="match status" value="1"/>
</dbReference>
<keyword evidence="2" id="KW-0833">Ubl conjugation pathway</keyword>
<protein>
    <recommendedName>
        <fullName evidence="6">UBX domain-containing protein 6</fullName>
    </recommendedName>
    <alternativeName>
        <fullName evidence="7">UBX domain-containing protein 1</fullName>
    </alternativeName>
</protein>
<dbReference type="FunFam" id="3.10.20.90:FF:000185">
    <property type="entry name" value="UBX domain-containing protein 6"/>
    <property type="match status" value="1"/>
</dbReference>
<keyword evidence="3" id="KW-0472">Membrane</keyword>
<comment type="caution">
    <text evidence="10">The sequence shown here is derived from an EMBL/GenBank/DDBJ whole genome shotgun (WGS) entry which is preliminary data.</text>
</comment>
<keyword evidence="11" id="KW-1185">Reference proteome</keyword>
<dbReference type="InterPro" id="IPR001012">
    <property type="entry name" value="UBX_dom"/>
</dbReference>
<feature type="compositionally biased region" description="Low complexity" evidence="8">
    <location>
        <begin position="41"/>
        <end position="55"/>
    </location>
</feature>
<evidence type="ECO:0000256" key="4">
    <source>
        <dbReference type="ARBA" id="ARBA00059509"/>
    </source>
</evidence>
<dbReference type="InterPro" id="IPR036339">
    <property type="entry name" value="PUB-like_dom_sf"/>
</dbReference>
<evidence type="ECO:0000256" key="3">
    <source>
        <dbReference type="ARBA" id="ARBA00023136"/>
    </source>
</evidence>
<dbReference type="CDD" id="cd16119">
    <property type="entry name" value="UBX_UBXN6"/>
    <property type="match status" value="1"/>
</dbReference>
<dbReference type="Pfam" id="PF09409">
    <property type="entry name" value="PUB"/>
    <property type="match status" value="1"/>
</dbReference>
<evidence type="ECO:0000313" key="11">
    <source>
        <dbReference type="Proteomes" id="UP000520535"/>
    </source>
</evidence>
<name>A0A7L2VCX4_9AVES</name>
<evidence type="ECO:0000259" key="9">
    <source>
        <dbReference type="PROSITE" id="PS50033"/>
    </source>
</evidence>
<feature type="region of interest" description="Disordered" evidence="8">
    <location>
        <begin position="15"/>
        <end position="55"/>
    </location>
</feature>
<organism evidence="10 11">
    <name type="scientific">Brachypteracias leptosomus</name>
    <name type="common">short-legged ground-roller</name>
    <dbReference type="NCBI Taxonomy" id="135165"/>
    <lineage>
        <taxon>Eukaryota</taxon>
        <taxon>Metazoa</taxon>
        <taxon>Chordata</taxon>
        <taxon>Craniata</taxon>
        <taxon>Vertebrata</taxon>
        <taxon>Euteleostomi</taxon>
        <taxon>Archelosauria</taxon>
        <taxon>Archosauria</taxon>
        <taxon>Dinosauria</taxon>
        <taxon>Saurischia</taxon>
        <taxon>Theropoda</taxon>
        <taxon>Coelurosauria</taxon>
        <taxon>Aves</taxon>
        <taxon>Neognathae</taxon>
        <taxon>Neoaves</taxon>
        <taxon>Telluraves</taxon>
        <taxon>Coraciimorphae</taxon>
        <taxon>Coraciiformes</taxon>
        <taxon>Brachypteraciidae</taxon>
        <taxon>Brachypteracias</taxon>
    </lineage>
</organism>
<evidence type="ECO:0000256" key="6">
    <source>
        <dbReference type="ARBA" id="ARBA00070523"/>
    </source>
</evidence>
<evidence type="ECO:0000256" key="1">
    <source>
        <dbReference type="ARBA" id="ARBA00004170"/>
    </source>
</evidence>
<dbReference type="GO" id="GO:0016020">
    <property type="term" value="C:membrane"/>
    <property type="evidence" value="ECO:0007669"/>
    <property type="project" value="UniProtKB-SubCell"/>
</dbReference>
<dbReference type="InterPro" id="IPR042774">
    <property type="entry name" value="UBXN6_PUB"/>
</dbReference>
<comment type="subunit">
    <text evidence="5">Interacts with VCP through the PUB domain (via C-terminus) and VIM motif (via N-terminus); the interaction is direct. Forms a ternary complex with CAV1 and VCP. Interacts with SYVN1. Interacts with HERPUD1. Interacts with VCPKMT. May interact with DERL1. Interacts with PLAA, VCP and YOD1; may form a complex involved in macroautophagy. Interacts with LMAN1.</text>
</comment>
<comment type="subcellular location">
    <subcellularLocation>
        <location evidence="1">Membrane</location>
        <topology evidence="1">Peripheral membrane protein</topology>
    </subcellularLocation>
</comment>
<dbReference type="Gene3D" id="3.10.20.90">
    <property type="entry name" value="Phosphatidylinositol 3-kinase Catalytic Subunit, Chain A, domain 1"/>
    <property type="match status" value="1"/>
</dbReference>
<dbReference type="GO" id="GO:0005737">
    <property type="term" value="C:cytoplasm"/>
    <property type="evidence" value="ECO:0007669"/>
    <property type="project" value="TreeGrafter"/>
</dbReference>
<dbReference type="SMART" id="SM00580">
    <property type="entry name" value="PUG"/>
    <property type="match status" value="1"/>
</dbReference>
<comment type="function">
    <text evidence="4">May negatively regulate the ATPase activity of VCP, an ATP-driven segregase that associates with different cofactors to control a wide variety of cellular processes. As a cofactor of VCP, it may play a role in the transport of CAV1 to lysosomes for degradation. It may also play a role in endoplasmic reticulum-associated degradation (ERAD) of misfolded proteins. Together with VCP and other cofactors, it may play a role in macroautophagy, regulating for instance the clearance of damaged lysosomes.</text>
</comment>
<feature type="compositionally biased region" description="Basic and acidic residues" evidence="8">
    <location>
        <begin position="28"/>
        <end position="40"/>
    </location>
</feature>
<evidence type="ECO:0000256" key="5">
    <source>
        <dbReference type="ARBA" id="ARBA00065525"/>
    </source>
</evidence>
<accession>A0A7L2VCX4</accession>
<dbReference type="InterPro" id="IPR029071">
    <property type="entry name" value="Ubiquitin-like_domsf"/>
</dbReference>
<gene>
    <name evidence="10" type="primary">Ubxn6</name>
    <name evidence="10" type="ORF">BRALEP_R03221</name>
</gene>
<proteinExistence type="predicted"/>
<dbReference type="Pfam" id="PF00789">
    <property type="entry name" value="UBX"/>
    <property type="match status" value="1"/>
</dbReference>
<reference evidence="10 11" key="1">
    <citation type="submission" date="2019-09" db="EMBL/GenBank/DDBJ databases">
        <title>Bird 10,000 Genomes (B10K) Project - Family phase.</title>
        <authorList>
            <person name="Zhang G."/>
        </authorList>
    </citation>
    <scope>NUCLEOTIDE SEQUENCE [LARGE SCALE GENOMIC DNA]</scope>
    <source>
        <strain evidence="10">B10K-DU-012-52</strain>
    </source>
</reference>
<feature type="domain" description="UBX" evidence="9">
    <location>
        <begin position="332"/>
        <end position="407"/>
    </location>
</feature>
<evidence type="ECO:0000256" key="7">
    <source>
        <dbReference type="ARBA" id="ARBA00075815"/>
    </source>
</evidence>
<dbReference type="CDD" id="cd10460">
    <property type="entry name" value="PUB_UBXD1"/>
    <property type="match status" value="1"/>
</dbReference>
<dbReference type="OrthoDB" id="49605at2759"/>
<evidence type="ECO:0000313" key="10">
    <source>
        <dbReference type="EMBL" id="NXS55399.1"/>
    </source>
</evidence>
<dbReference type="PANTHER" id="PTHR23153:SF38">
    <property type="entry name" value="UBX DOMAIN-CONTAINING PROTEIN 6"/>
    <property type="match status" value="1"/>
</dbReference>
<dbReference type="SMART" id="SM00166">
    <property type="entry name" value="UBX"/>
    <property type="match status" value="1"/>
</dbReference>
<dbReference type="InterPro" id="IPR018997">
    <property type="entry name" value="PUB_domain"/>
</dbReference>
<dbReference type="PANTHER" id="PTHR23153">
    <property type="entry name" value="UBX-RELATED"/>
    <property type="match status" value="1"/>
</dbReference>